<evidence type="ECO:0000313" key="1">
    <source>
        <dbReference type="Proteomes" id="UP000000437"/>
    </source>
</evidence>
<sequence length="544" mass="60698">MGNKQSELKKEGYTVVSEDPQMMKVKDKNGDQFVIKALKADQDKVSDFLLQLNHPHIVHHKQVIRDGDRLYLVLEHCEGGDLAQKIKLKTETTNGFSEAEIVDWTAKMCMALKYLHDQQILHKNLQPKSVFFTACGAIRLGEFGAINEWSIDVEKAETKDLLYVPPEILSGKPYDEKSEVWSLGCIIYEMCMLKCGFRGKNTDETSSKILTSSYEDLPETFSEDLRELVKDTLQVDPANRPSVSEILTRPFIIKHLHKMSTKTIEELYKTLDVLEKLAAGLEKVHFNTTVSRLTGGVIGLLGAITTVVGVVLTPATFGASLIVTGVGIGVSTAGGVTAGVSNVTKMIHQCSNRRSIKRIITELQDKISSTSCCIQNIQIAVGTEHQQINHEIDNLQSNEQSGNKGIGMLKVVVRLFQSEVIYPHFVCAAKAAKAGKVAVQTARVVRSAEVATGVLSALFIAVDVFFVALDAREIHNLRKDTASREAQQKSEQSKRKNLRNTKQQELRTEIMKFVKTIRETEKELRNILDKLREELQELQPKIPN</sequence>
<dbReference type="Proteomes" id="UP000000437">
    <property type="component" value="Chromosome 7"/>
</dbReference>
<proteinExistence type="predicted"/>
<organism evidence="1 2">
    <name type="scientific">Danio rerio</name>
    <name type="common">Zebrafish</name>
    <name type="synonym">Brachydanio rerio</name>
    <dbReference type="NCBI Taxonomy" id="7955"/>
    <lineage>
        <taxon>Eukaryota</taxon>
        <taxon>Metazoa</taxon>
        <taxon>Chordata</taxon>
        <taxon>Craniata</taxon>
        <taxon>Vertebrata</taxon>
        <taxon>Euteleostomi</taxon>
        <taxon>Actinopterygii</taxon>
        <taxon>Neopterygii</taxon>
        <taxon>Teleostei</taxon>
        <taxon>Ostariophysi</taxon>
        <taxon>Cypriniformes</taxon>
        <taxon>Danionidae</taxon>
        <taxon>Danioninae</taxon>
        <taxon>Danio</taxon>
    </lineage>
</organism>
<reference evidence="2" key="1">
    <citation type="submission" date="2025-08" db="UniProtKB">
        <authorList>
            <consortium name="RefSeq"/>
        </authorList>
    </citation>
    <scope>IDENTIFICATION</scope>
    <source>
        <strain evidence="2">Tuebingen</strain>
        <tissue evidence="2">Fibroblasts and whole tissue</tissue>
    </source>
</reference>
<evidence type="ECO:0000313" key="2">
    <source>
        <dbReference type="RefSeq" id="XP_073763977.1"/>
    </source>
</evidence>
<keyword evidence="1" id="KW-1185">Reference proteome</keyword>
<protein>
    <submittedName>
        <fullName evidence="2">Uncharacterized protein si:ch211-217i17.1</fullName>
    </submittedName>
</protein>
<gene>
    <name evidence="2" type="primary">si:ch211-217i17.1</name>
</gene>
<accession>A0AC58G2L3</accession>
<dbReference type="RefSeq" id="XP_073763977.1">
    <property type="nucleotide sequence ID" value="XM_073907876.1"/>
</dbReference>
<name>A0AC58G2L3_DANRE</name>